<dbReference type="Proteomes" id="UP000018209">
    <property type="component" value="Unassembled WGS sequence"/>
</dbReference>
<proteinExistence type="predicted"/>
<organism evidence="2 3">
    <name type="scientific">Gluconobacter thailandicus NBRC 3257</name>
    <dbReference type="NCBI Taxonomy" id="1381097"/>
    <lineage>
        <taxon>Bacteria</taxon>
        <taxon>Pseudomonadati</taxon>
        <taxon>Pseudomonadota</taxon>
        <taxon>Alphaproteobacteria</taxon>
        <taxon>Acetobacterales</taxon>
        <taxon>Acetobacteraceae</taxon>
        <taxon>Gluconobacter</taxon>
    </lineage>
</organism>
<feature type="region of interest" description="Disordered" evidence="1">
    <location>
        <begin position="102"/>
        <end position="121"/>
    </location>
</feature>
<sequence length="149" mass="16074">MDLPRHAPDIGGEVVVDLLRRTGQRSGIHQVEMRVVDGQALFQDMQQAFGLDQLVELAGDLGLPVGGVVLLELVEVFGLGGFEELPELRTVEREGRVEIRGLADTERARGDGPGGQLFGSRAAKPSLDGLFEGDFLGVADRDIHDVAFK</sequence>
<evidence type="ECO:0000313" key="3">
    <source>
        <dbReference type="Proteomes" id="UP000018209"/>
    </source>
</evidence>
<accession>A0ABQ0ISS6</accession>
<name>A0ABQ0ISS6_GLUTH</name>
<comment type="caution">
    <text evidence="2">The sequence shown here is derived from an EMBL/GenBank/DDBJ whole genome shotgun (WGS) entry which is preliminary data.</text>
</comment>
<evidence type="ECO:0000256" key="1">
    <source>
        <dbReference type="SAM" id="MobiDB-lite"/>
    </source>
</evidence>
<evidence type="ECO:0000313" key="2">
    <source>
        <dbReference type="EMBL" id="GAD25257.1"/>
    </source>
</evidence>
<protein>
    <submittedName>
        <fullName evidence="2">Uncharacterized protein</fullName>
    </submittedName>
</protein>
<dbReference type="EMBL" id="BASM01000002">
    <property type="protein sequence ID" value="GAD25257.1"/>
    <property type="molecule type" value="Genomic_DNA"/>
</dbReference>
<reference evidence="2 3" key="1">
    <citation type="submission" date="2013-08" db="EMBL/GenBank/DDBJ databases">
        <title>Gluconobacter thailandicus NBRC 3257 whole genome sequence.</title>
        <authorList>
            <person name="Matsutani M."/>
            <person name="Yakushi T."/>
            <person name="Matsushita K."/>
        </authorList>
    </citation>
    <scope>NUCLEOTIDE SEQUENCE [LARGE SCALE GENOMIC DNA]</scope>
    <source>
        <strain evidence="2 3">NBRC 3257</strain>
    </source>
</reference>
<gene>
    <name evidence="2" type="ORF">NBRC3257_0255</name>
</gene>
<keyword evidence="3" id="KW-1185">Reference proteome</keyword>